<keyword evidence="8" id="KW-0319">Glycerol metabolism</keyword>
<reference evidence="15" key="2">
    <citation type="submission" date="2019-06" db="EMBL/GenBank/DDBJ databases">
        <title>Genomics analysis of Aphanomyces spp. identifies a new class of oomycete effector associated with host adaptation.</title>
        <authorList>
            <person name="Gaulin E."/>
        </authorList>
    </citation>
    <scope>NUCLEOTIDE SEQUENCE</scope>
    <source>
        <strain evidence="15">CBS 578.67</strain>
    </source>
</reference>
<dbReference type="GO" id="GO:0005789">
    <property type="term" value="C:endoplasmic reticulum membrane"/>
    <property type="evidence" value="ECO:0007669"/>
    <property type="project" value="UniProtKB-SubCell"/>
</dbReference>
<evidence type="ECO:0000256" key="4">
    <source>
        <dbReference type="ARBA" id="ARBA00005420"/>
    </source>
</evidence>
<reference evidence="16 17" key="1">
    <citation type="submission" date="2019-03" db="EMBL/GenBank/DDBJ databases">
        <authorList>
            <person name="Gaulin E."/>
            <person name="Dumas B."/>
        </authorList>
    </citation>
    <scope>NUCLEOTIDE SEQUENCE [LARGE SCALE GENOMIC DNA]</scope>
    <source>
        <strain evidence="16">CBS 568.67</strain>
    </source>
</reference>
<evidence type="ECO:0000313" key="16">
    <source>
        <dbReference type="EMBL" id="VFT86035.1"/>
    </source>
</evidence>
<keyword evidence="11" id="KW-0443">Lipid metabolism</keyword>
<feature type="transmembrane region" description="Helical" evidence="14">
    <location>
        <begin position="67"/>
        <end position="84"/>
    </location>
</feature>
<feature type="transmembrane region" description="Helical" evidence="14">
    <location>
        <begin position="37"/>
        <end position="61"/>
    </location>
</feature>
<evidence type="ECO:0000256" key="11">
    <source>
        <dbReference type="ARBA" id="ARBA00023098"/>
    </source>
</evidence>
<comment type="pathway">
    <text evidence="2">Glycerolipid metabolism; triacylglycerol biosynthesis.</text>
</comment>
<dbReference type="EMBL" id="VJMH01005128">
    <property type="protein sequence ID" value="KAF0700338.1"/>
    <property type="molecule type" value="Genomic_DNA"/>
</dbReference>
<evidence type="ECO:0000256" key="10">
    <source>
        <dbReference type="ARBA" id="ARBA00022989"/>
    </source>
</evidence>
<evidence type="ECO:0000313" key="17">
    <source>
        <dbReference type="Proteomes" id="UP000332933"/>
    </source>
</evidence>
<evidence type="ECO:0000256" key="8">
    <source>
        <dbReference type="ARBA" id="ARBA00022798"/>
    </source>
</evidence>
<comment type="similarity">
    <text evidence="4 14">Belongs to the diacylglycerol acyltransferase family.</text>
</comment>
<dbReference type="GO" id="GO:0019432">
    <property type="term" value="P:triglyceride biosynthetic process"/>
    <property type="evidence" value="ECO:0007669"/>
    <property type="project" value="TreeGrafter"/>
</dbReference>
<comment type="pathway">
    <text evidence="3">Lipid metabolism.</text>
</comment>
<evidence type="ECO:0000256" key="9">
    <source>
        <dbReference type="ARBA" id="ARBA00022824"/>
    </source>
</evidence>
<dbReference type="Pfam" id="PF03982">
    <property type="entry name" value="DAGAT"/>
    <property type="match status" value="1"/>
</dbReference>
<keyword evidence="13" id="KW-0012">Acyltransferase</keyword>
<sequence>MVAAAASPPTSSSEKDVLRLRPESAVRQVLPTFLADIIEVVVSFILVHYLLWFGAVFSILYSIHWSGYTYVSIAAVVLYVPVFFNKAHVKLTPAEGGMQWDGFRTHALWTLLCSYMKLDILREAPLDPSKQYIFGCHPHGILILSRLATFGGNFEQLFPGIQARALGATPMFYIPMAREICMWVAAVDASPTTAVRVLQQGMSVIVYPGGSKEIFLTDPNSTETALVLGDRMGFVKLAIQYGADLVPMFAFGEKWMYNIWNPPTSVRQFFLKTLKVPLLLFWGRFGTWLPVRLTGNRRFGVVYGKPIPVHKNAHPTPDEVAALHAIYIERVQEIFAKYKAEFGYDDNETLTIVSSKRPQKSPLAPPVVTKTE</sequence>
<evidence type="ECO:0000256" key="13">
    <source>
        <dbReference type="ARBA" id="ARBA00023315"/>
    </source>
</evidence>
<dbReference type="AlphaFoldDB" id="A0A485KM81"/>
<dbReference type="GO" id="GO:0004144">
    <property type="term" value="F:diacylglycerol O-acyltransferase activity"/>
    <property type="evidence" value="ECO:0007669"/>
    <property type="project" value="TreeGrafter"/>
</dbReference>
<dbReference type="InterPro" id="IPR007130">
    <property type="entry name" value="DAGAT"/>
</dbReference>
<keyword evidence="7 14" id="KW-0812">Transmembrane</keyword>
<proteinExistence type="inferred from homology"/>
<comment type="subcellular location">
    <subcellularLocation>
        <location evidence="1 14">Endoplasmic reticulum membrane</location>
        <topology evidence="1 14">Multi-pass membrane protein</topology>
    </subcellularLocation>
</comment>
<protein>
    <recommendedName>
        <fullName evidence="14">Acyltransferase</fullName>
        <ecNumber evidence="14">2.3.1.-</ecNumber>
    </recommendedName>
</protein>
<evidence type="ECO:0000313" key="15">
    <source>
        <dbReference type="EMBL" id="KAF0700338.1"/>
    </source>
</evidence>
<dbReference type="EC" id="2.3.1.-" evidence="14"/>
<dbReference type="GO" id="GO:0006071">
    <property type="term" value="P:glycerol metabolic process"/>
    <property type="evidence" value="ECO:0007669"/>
    <property type="project" value="UniProtKB-KW"/>
</dbReference>
<evidence type="ECO:0000256" key="14">
    <source>
        <dbReference type="RuleBase" id="RU367023"/>
    </source>
</evidence>
<keyword evidence="9 14" id="KW-0256">Endoplasmic reticulum</keyword>
<evidence type="ECO:0000256" key="2">
    <source>
        <dbReference type="ARBA" id="ARBA00004771"/>
    </source>
</evidence>
<evidence type="ECO:0000256" key="12">
    <source>
        <dbReference type="ARBA" id="ARBA00023136"/>
    </source>
</evidence>
<evidence type="ECO:0000256" key="3">
    <source>
        <dbReference type="ARBA" id="ARBA00005189"/>
    </source>
</evidence>
<keyword evidence="6 14" id="KW-0808">Transferase</keyword>
<keyword evidence="5" id="KW-0444">Lipid biosynthesis</keyword>
<evidence type="ECO:0000256" key="7">
    <source>
        <dbReference type="ARBA" id="ARBA00022692"/>
    </source>
</evidence>
<dbReference type="PANTHER" id="PTHR12317">
    <property type="entry name" value="DIACYLGLYCEROL O-ACYLTRANSFERASE"/>
    <property type="match status" value="1"/>
</dbReference>
<dbReference type="OrthoDB" id="264532at2759"/>
<evidence type="ECO:0000256" key="1">
    <source>
        <dbReference type="ARBA" id="ARBA00004477"/>
    </source>
</evidence>
<dbReference type="EMBL" id="CAADRA010005149">
    <property type="protein sequence ID" value="VFT86035.1"/>
    <property type="molecule type" value="Genomic_DNA"/>
</dbReference>
<name>A0A485KM81_9STRA</name>
<gene>
    <name evidence="16" type="primary">Aste57867_9151</name>
    <name evidence="15" type="ORF">As57867_009115</name>
    <name evidence="16" type="ORF">ASTE57867_9151</name>
</gene>
<keyword evidence="10 14" id="KW-1133">Transmembrane helix</keyword>
<dbReference type="Proteomes" id="UP000332933">
    <property type="component" value="Unassembled WGS sequence"/>
</dbReference>
<organism evidence="16 17">
    <name type="scientific">Aphanomyces stellatus</name>
    <dbReference type="NCBI Taxonomy" id="120398"/>
    <lineage>
        <taxon>Eukaryota</taxon>
        <taxon>Sar</taxon>
        <taxon>Stramenopiles</taxon>
        <taxon>Oomycota</taxon>
        <taxon>Saprolegniomycetes</taxon>
        <taxon>Saprolegniales</taxon>
        <taxon>Verrucalvaceae</taxon>
        <taxon>Aphanomyces</taxon>
    </lineage>
</organism>
<keyword evidence="12 14" id="KW-0472">Membrane</keyword>
<dbReference type="CDD" id="cd07987">
    <property type="entry name" value="LPLAT_MGAT-like"/>
    <property type="match status" value="1"/>
</dbReference>
<evidence type="ECO:0000256" key="5">
    <source>
        <dbReference type="ARBA" id="ARBA00022516"/>
    </source>
</evidence>
<evidence type="ECO:0000256" key="6">
    <source>
        <dbReference type="ARBA" id="ARBA00022679"/>
    </source>
</evidence>
<keyword evidence="17" id="KW-1185">Reference proteome</keyword>
<dbReference type="PANTHER" id="PTHR12317:SF0">
    <property type="entry name" value="ACYLTRANSFERASE"/>
    <property type="match status" value="1"/>
</dbReference>
<accession>A0A485KM81</accession>